<gene>
    <name evidence="2" type="ORF">TrST_g6474</name>
</gene>
<proteinExistence type="predicted"/>
<protein>
    <submittedName>
        <fullName evidence="2">Uncharacterized protein</fullName>
    </submittedName>
</protein>
<dbReference type="EMBL" id="BRXY01000325">
    <property type="protein sequence ID" value="GMH87252.1"/>
    <property type="molecule type" value="Genomic_DNA"/>
</dbReference>
<evidence type="ECO:0000313" key="2">
    <source>
        <dbReference type="EMBL" id="GMH87252.1"/>
    </source>
</evidence>
<feature type="compositionally biased region" description="Low complexity" evidence="1">
    <location>
        <begin position="44"/>
        <end position="55"/>
    </location>
</feature>
<feature type="compositionally biased region" description="Polar residues" evidence="1">
    <location>
        <begin position="343"/>
        <end position="356"/>
    </location>
</feature>
<evidence type="ECO:0000313" key="3">
    <source>
        <dbReference type="Proteomes" id="UP001165085"/>
    </source>
</evidence>
<feature type="compositionally biased region" description="Pro residues" evidence="1">
    <location>
        <begin position="269"/>
        <end position="284"/>
    </location>
</feature>
<dbReference type="AlphaFoldDB" id="A0A9W7BB99"/>
<comment type="caution">
    <text evidence="2">The sequence shown here is derived from an EMBL/GenBank/DDBJ whole genome shotgun (WGS) entry which is preliminary data.</text>
</comment>
<keyword evidence="3" id="KW-1185">Reference proteome</keyword>
<organism evidence="2 3">
    <name type="scientific">Triparma strigata</name>
    <dbReference type="NCBI Taxonomy" id="1606541"/>
    <lineage>
        <taxon>Eukaryota</taxon>
        <taxon>Sar</taxon>
        <taxon>Stramenopiles</taxon>
        <taxon>Ochrophyta</taxon>
        <taxon>Bolidophyceae</taxon>
        <taxon>Parmales</taxon>
        <taxon>Triparmaceae</taxon>
        <taxon>Triparma</taxon>
    </lineage>
</organism>
<feature type="compositionally biased region" description="Low complexity" evidence="1">
    <location>
        <begin position="308"/>
        <end position="317"/>
    </location>
</feature>
<reference evidence="3" key="1">
    <citation type="journal article" date="2023" name="Commun. Biol.">
        <title>Genome analysis of Parmales, the sister group of diatoms, reveals the evolutionary specialization of diatoms from phago-mixotrophs to photoautotrophs.</title>
        <authorList>
            <person name="Ban H."/>
            <person name="Sato S."/>
            <person name="Yoshikawa S."/>
            <person name="Yamada K."/>
            <person name="Nakamura Y."/>
            <person name="Ichinomiya M."/>
            <person name="Sato N."/>
            <person name="Blanc-Mathieu R."/>
            <person name="Endo H."/>
            <person name="Kuwata A."/>
            <person name="Ogata H."/>
        </authorList>
    </citation>
    <scope>NUCLEOTIDE SEQUENCE [LARGE SCALE GENOMIC DNA]</scope>
    <source>
        <strain evidence="3">NIES 3701</strain>
    </source>
</reference>
<dbReference type="Proteomes" id="UP001165085">
    <property type="component" value="Unassembled WGS sequence"/>
</dbReference>
<evidence type="ECO:0000256" key="1">
    <source>
        <dbReference type="SAM" id="MobiDB-lite"/>
    </source>
</evidence>
<feature type="compositionally biased region" description="Low complexity" evidence="1">
    <location>
        <begin position="253"/>
        <end position="268"/>
    </location>
</feature>
<feature type="region of interest" description="Disordered" evidence="1">
    <location>
        <begin position="301"/>
        <end position="324"/>
    </location>
</feature>
<feature type="region of interest" description="Disordered" evidence="1">
    <location>
        <begin position="27"/>
        <end position="66"/>
    </location>
</feature>
<feature type="region of interest" description="Disordered" evidence="1">
    <location>
        <begin position="338"/>
        <end position="357"/>
    </location>
</feature>
<name>A0A9W7BB99_9STRA</name>
<feature type="region of interest" description="Disordered" evidence="1">
    <location>
        <begin position="253"/>
        <end position="289"/>
    </location>
</feature>
<sequence>MPASCSSPPSQPAADYVDIMNMVSGLFGSRNHNRKDEDTGSGSGRTTSEGGSESDVGGEGNGTIDFQGVSLELPSKSWSFDSAIFVGNTTVSSSGSGSGSGSSKDEYKRHRSLPKRFLESIDDCKGYFEARSDKVCVVVEASHNAEDPGAFKVVKASDKFLELSKYETAEEVIGLPLDSIISDHRLTLASLKKYGSAKNQKRKRVDNFEGMDCILSCRTTCRVKVNPDRYDEEETNVHEKEMKLKVMGLANLPSLSSATPTSASRSGSPPGPPPPPPPTPPSLPHPTTSYYSQALLSLPTDDLPGVASLPSQQSVQPPKSPARDFHLPVAVFDSGYEADNNHELSSSPNTSPNTEFDQPHVELPRAIMPYNIGPHITQTRLHEEESYKRHQFLPKGKSVSHVLLILGSEE</sequence>
<accession>A0A9W7BB99</accession>